<name>A0A6V7TJL3_MELEN</name>
<dbReference type="InterPro" id="IPR027417">
    <property type="entry name" value="P-loop_NTPase"/>
</dbReference>
<comment type="caution">
    <text evidence="6">The sequence shown here is derived from an EMBL/GenBank/DDBJ whole genome shotgun (WGS) entry which is preliminary data.</text>
</comment>
<dbReference type="Proteomes" id="UP000580250">
    <property type="component" value="Unassembled WGS sequence"/>
</dbReference>
<gene>
    <name evidence="6" type="ORF">MENT_LOCUS483</name>
</gene>
<evidence type="ECO:0000259" key="5">
    <source>
        <dbReference type="Pfam" id="PF13087"/>
    </source>
</evidence>
<keyword evidence="4" id="KW-0067">ATP-binding</keyword>
<dbReference type="Pfam" id="PF13087">
    <property type="entry name" value="AAA_12"/>
    <property type="match status" value="1"/>
</dbReference>
<dbReference type="PANTHER" id="PTHR43788">
    <property type="entry name" value="DNA2/NAM7 HELICASE FAMILY MEMBER"/>
    <property type="match status" value="1"/>
</dbReference>
<proteinExistence type="predicted"/>
<evidence type="ECO:0000256" key="3">
    <source>
        <dbReference type="ARBA" id="ARBA00022806"/>
    </source>
</evidence>
<dbReference type="Gene3D" id="3.40.50.300">
    <property type="entry name" value="P-loop containing nucleotide triphosphate hydrolases"/>
    <property type="match status" value="1"/>
</dbReference>
<keyword evidence="2" id="KW-0378">Hydrolase</keyword>
<dbReference type="OrthoDB" id="5876623at2759"/>
<protein>
    <recommendedName>
        <fullName evidence="5">DNA2/NAM7 helicase-like C-terminal domain-containing protein</fullName>
    </recommendedName>
</protein>
<dbReference type="AlphaFoldDB" id="A0A6V7TJL3"/>
<evidence type="ECO:0000256" key="4">
    <source>
        <dbReference type="ARBA" id="ARBA00022840"/>
    </source>
</evidence>
<reference evidence="6 7" key="1">
    <citation type="submission" date="2020-08" db="EMBL/GenBank/DDBJ databases">
        <authorList>
            <person name="Koutsovoulos G."/>
            <person name="Danchin GJ E."/>
        </authorList>
    </citation>
    <scope>NUCLEOTIDE SEQUENCE [LARGE SCALE GENOMIC DNA]</scope>
</reference>
<dbReference type="GO" id="GO:0005524">
    <property type="term" value="F:ATP binding"/>
    <property type="evidence" value="ECO:0007669"/>
    <property type="project" value="UniProtKB-KW"/>
</dbReference>
<dbReference type="PANTHER" id="PTHR43788:SF16">
    <property type="entry name" value="HELICASE WITH ZINC FINGER 2"/>
    <property type="match status" value="1"/>
</dbReference>
<evidence type="ECO:0000313" key="6">
    <source>
        <dbReference type="EMBL" id="CAD2123537.1"/>
    </source>
</evidence>
<keyword evidence="1" id="KW-0547">Nucleotide-binding</keyword>
<evidence type="ECO:0000256" key="2">
    <source>
        <dbReference type="ARBA" id="ARBA00022801"/>
    </source>
</evidence>
<dbReference type="GO" id="GO:0016787">
    <property type="term" value="F:hydrolase activity"/>
    <property type="evidence" value="ECO:0007669"/>
    <property type="project" value="UniProtKB-KW"/>
</dbReference>
<evidence type="ECO:0000313" key="7">
    <source>
        <dbReference type="Proteomes" id="UP000580250"/>
    </source>
</evidence>
<dbReference type="GO" id="GO:0043139">
    <property type="term" value="F:5'-3' DNA helicase activity"/>
    <property type="evidence" value="ECO:0007669"/>
    <property type="project" value="TreeGrafter"/>
</dbReference>
<keyword evidence="3" id="KW-0347">Helicase</keyword>
<accession>A0A6V7TJL3</accession>
<dbReference type="InterPro" id="IPR050534">
    <property type="entry name" value="Coronavir_polyprotein_1ab"/>
</dbReference>
<feature type="domain" description="DNA2/NAM7 helicase-like C-terminal" evidence="5">
    <location>
        <begin position="10"/>
        <end position="80"/>
    </location>
</feature>
<evidence type="ECO:0000256" key="1">
    <source>
        <dbReference type="ARBA" id="ARBA00022741"/>
    </source>
</evidence>
<organism evidence="6 7">
    <name type="scientific">Meloidogyne enterolobii</name>
    <name type="common">Root-knot nematode worm</name>
    <name type="synonym">Meloidogyne mayaguensis</name>
    <dbReference type="NCBI Taxonomy" id="390850"/>
    <lineage>
        <taxon>Eukaryota</taxon>
        <taxon>Metazoa</taxon>
        <taxon>Ecdysozoa</taxon>
        <taxon>Nematoda</taxon>
        <taxon>Chromadorea</taxon>
        <taxon>Rhabditida</taxon>
        <taxon>Tylenchina</taxon>
        <taxon>Tylenchomorpha</taxon>
        <taxon>Tylenchoidea</taxon>
        <taxon>Meloidogynidae</taxon>
        <taxon>Meloidogyninae</taxon>
        <taxon>Meloidogyne</taxon>
    </lineage>
</organism>
<sequence length="167" mass="19362">MERRLTTEREVQAEEELNERVLVTTADATQGHEADVTVVVTTISEFQEKSAEGKEPFWCDPDRVNVSLSRARHGLVLIGNLHILEQKKGWKEFLAEAKQKTIVVGQDYLDVIRMEGAQHNQEGELMDATGKSVRCTPYYTEEGRRYKRRIPSTWCWPIEKKRKKMNK</sequence>
<dbReference type="InterPro" id="IPR041679">
    <property type="entry name" value="DNA2/NAM7-like_C"/>
</dbReference>
<dbReference type="EMBL" id="CAJEWN010000002">
    <property type="protein sequence ID" value="CAD2123537.1"/>
    <property type="molecule type" value="Genomic_DNA"/>
</dbReference>